<evidence type="ECO:0000313" key="1">
    <source>
        <dbReference type="EMBL" id="VEL07583.1"/>
    </source>
</evidence>
<reference evidence="1" key="1">
    <citation type="submission" date="2018-11" db="EMBL/GenBank/DDBJ databases">
        <authorList>
            <consortium name="Pathogen Informatics"/>
        </authorList>
    </citation>
    <scope>NUCLEOTIDE SEQUENCE</scope>
</reference>
<dbReference type="EMBL" id="CAAALY010002029">
    <property type="protein sequence ID" value="VEL07583.1"/>
    <property type="molecule type" value="Genomic_DNA"/>
</dbReference>
<gene>
    <name evidence="1" type="ORF">PXEA_LOCUS1023</name>
</gene>
<organism evidence="1 2">
    <name type="scientific">Protopolystoma xenopodis</name>
    <dbReference type="NCBI Taxonomy" id="117903"/>
    <lineage>
        <taxon>Eukaryota</taxon>
        <taxon>Metazoa</taxon>
        <taxon>Spiralia</taxon>
        <taxon>Lophotrochozoa</taxon>
        <taxon>Platyhelminthes</taxon>
        <taxon>Monogenea</taxon>
        <taxon>Polyopisthocotylea</taxon>
        <taxon>Polystomatidea</taxon>
        <taxon>Polystomatidae</taxon>
        <taxon>Protopolystoma</taxon>
    </lineage>
</organism>
<comment type="caution">
    <text evidence="1">The sequence shown here is derived from an EMBL/GenBank/DDBJ whole genome shotgun (WGS) entry which is preliminary data.</text>
</comment>
<dbReference type="AlphaFoldDB" id="A0A448WBG5"/>
<name>A0A448WBG5_9PLAT</name>
<sequence length="541" mass="61747">MGVQAGHPHLLAFHKLSVLRSLPKSPRIQVKTWPTRRWDRPFFVCLVEETLPRPTIYLLFRENRSLEFIAVSHVKLNFSTSEMLSRQIVNMIGSPLGRITYSEEYVCAASIYTPKDLFQTPLSNRLTDGSLVLSDSIKIPDSVDLEPEPPLLSRVWSQSTEQDLEATPHLGDQMGLNCVVTTLYTGGWLEMVIYDGVNRVVVCADQFHSVWILGRRHFQEVGRPHACRLVEYSTSGCRADRSVDSWPGLTTYCMIDYNPKRRRLVRRIQVMLAELTMDNLNGLAVCRHLPSNSTDALQTPQLPEGLSLTRFLMLIFRVPEHLEPRLMTTDDPGLITCTILQYPNDNFNLRLRVVFPDTGKSTEVKGRRLSNVNFIDKLKRDGFIEQKDLTSLNDAPLWLQAEVNLLKNVLFYLYFCEVISPNGSVVTQSTGLYSAGEQGEGRIEVDEQETNVFSCVFSSRLRQWISAVYLVKSLVDEHQLSFFPYLPILKLAMTEGRPMVTKSHGLWYQQEQGRDVKIQIPANEQVNETRIQFHLLNAKVS</sequence>
<proteinExistence type="predicted"/>
<keyword evidence="2" id="KW-1185">Reference proteome</keyword>
<protein>
    <submittedName>
        <fullName evidence="1">Uncharacterized protein</fullName>
    </submittedName>
</protein>
<accession>A0A448WBG5</accession>
<dbReference type="Proteomes" id="UP000784294">
    <property type="component" value="Unassembled WGS sequence"/>
</dbReference>
<evidence type="ECO:0000313" key="2">
    <source>
        <dbReference type="Proteomes" id="UP000784294"/>
    </source>
</evidence>